<dbReference type="Pfam" id="PF00089">
    <property type="entry name" value="Trypsin"/>
    <property type="match status" value="1"/>
</dbReference>
<dbReference type="InterPro" id="IPR009003">
    <property type="entry name" value="Peptidase_S1_PA"/>
</dbReference>
<feature type="domain" description="Peptidase S1" evidence="2">
    <location>
        <begin position="13"/>
        <end position="55"/>
    </location>
</feature>
<evidence type="ECO:0000256" key="1">
    <source>
        <dbReference type="SAM" id="MobiDB-lite"/>
    </source>
</evidence>
<protein>
    <recommendedName>
        <fullName evidence="2">Peptidase S1 domain-containing protein</fullName>
    </recommendedName>
</protein>
<comment type="caution">
    <text evidence="3">The sequence shown here is derived from an EMBL/GenBank/DDBJ whole genome shotgun (WGS) entry which is preliminary data.</text>
</comment>
<evidence type="ECO:0000313" key="4">
    <source>
        <dbReference type="Proteomes" id="UP001501414"/>
    </source>
</evidence>
<dbReference type="InterPro" id="IPR018114">
    <property type="entry name" value="TRYPSIN_HIS"/>
</dbReference>
<dbReference type="PROSITE" id="PS00134">
    <property type="entry name" value="TRYPSIN_HIS"/>
    <property type="match status" value="1"/>
</dbReference>
<dbReference type="SUPFAM" id="SSF50494">
    <property type="entry name" value="Trypsin-like serine proteases"/>
    <property type="match status" value="1"/>
</dbReference>
<dbReference type="Gene3D" id="2.40.10.10">
    <property type="entry name" value="Trypsin-like serine proteases"/>
    <property type="match status" value="1"/>
</dbReference>
<proteinExistence type="predicted"/>
<keyword evidence="4" id="KW-1185">Reference proteome</keyword>
<reference evidence="3 4" key="1">
    <citation type="journal article" date="2019" name="Int. J. Syst. Evol. Microbiol.">
        <title>The Global Catalogue of Microorganisms (GCM) 10K type strain sequencing project: providing services to taxonomists for standard genome sequencing and annotation.</title>
        <authorList>
            <consortium name="The Broad Institute Genomics Platform"/>
            <consortium name="The Broad Institute Genome Sequencing Center for Infectious Disease"/>
            <person name="Wu L."/>
            <person name="Ma J."/>
        </authorList>
    </citation>
    <scope>NUCLEOTIDE SEQUENCE [LARGE SCALE GENOMIC DNA]</scope>
    <source>
        <strain evidence="3 4">JCM 11896</strain>
    </source>
</reference>
<accession>A0ABN1XVF4</accession>
<dbReference type="InterPro" id="IPR043504">
    <property type="entry name" value="Peptidase_S1_PA_chymotrypsin"/>
</dbReference>
<name>A0ABN1XVF4_9PSEU</name>
<feature type="region of interest" description="Disordered" evidence="1">
    <location>
        <begin position="128"/>
        <end position="159"/>
    </location>
</feature>
<dbReference type="Proteomes" id="UP001501414">
    <property type="component" value="Unassembled WGS sequence"/>
</dbReference>
<dbReference type="InterPro" id="IPR001254">
    <property type="entry name" value="Trypsin_dom"/>
</dbReference>
<gene>
    <name evidence="3" type="ORF">GCM10009613_33300</name>
</gene>
<evidence type="ECO:0000313" key="3">
    <source>
        <dbReference type="EMBL" id="GAA1391239.1"/>
    </source>
</evidence>
<organism evidence="3 4">
    <name type="scientific">Pseudonocardia kongjuensis</name>
    <dbReference type="NCBI Taxonomy" id="102227"/>
    <lineage>
        <taxon>Bacteria</taxon>
        <taxon>Bacillati</taxon>
        <taxon>Actinomycetota</taxon>
        <taxon>Actinomycetes</taxon>
        <taxon>Pseudonocardiales</taxon>
        <taxon>Pseudonocardiaceae</taxon>
        <taxon>Pseudonocardia</taxon>
    </lineage>
</organism>
<dbReference type="EMBL" id="BAAAJK010000013">
    <property type="protein sequence ID" value="GAA1391239.1"/>
    <property type="molecule type" value="Genomic_DNA"/>
</dbReference>
<evidence type="ECO:0000259" key="2">
    <source>
        <dbReference type="Pfam" id="PF00089"/>
    </source>
</evidence>
<sequence length="182" mass="18835">MVALASAADRPVKHCVGTLVAPSVVVTASHCVMNREPADLTVIAGRTDLRTRDGVEVPAADLWEVPGAFDGNPILGGLSGPVAAAPDLGTVLLAEPLAQPTLPLDTTGGVTPARPVVFHGWRVDPADRQRCTGRRRRPAGGGERLGPDPGPATPNHHARVATHAAELPRLIDRAGVTGRFTG</sequence>